<keyword evidence="1" id="KW-0408">Iron</keyword>
<dbReference type="PANTHER" id="PTHR11061">
    <property type="entry name" value="RNA M5U METHYLTRANSFERASE"/>
    <property type="match status" value="1"/>
</dbReference>
<dbReference type="EMBL" id="FOXV01000001">
    <property type="protein sequence ID" value="SFQ04060.1"/>
    <property type="molecule type" value="Genomic_DNA"/>
</dbReference>
<evidence type="ECO:0000256" key="5">
    <source>
        <dbReference type="ARBA" id="ARBA00023014"/>
    </source>
</evidence>
<sequence length="408" mass="43682">METLVIERLGHLGDGIAPGPVFVPGALPGEEIAGEIQDGVVAAPKIVTPSPLRVAPPCPHAKRCGGCQLQHAGENFVEEWKVDVVRQALTAQGIDAPFRPILTSPPQSRRRATFSARRTKKGALAGFHVKRSDVIVPVPECLVVHPDLAAALPLVEELAIFGGSRKGELSVLVTRTESGLDVTVRDGKPIDAVSRAELADIARAHDLARLSWGADETLERRPPIVIFGKARVTPPPGAFLQATPEGQAALTDAVLEIAAGAKKGVDLFAGCGTFALPLAKDTAMHAVEGDPAMSAAADRAWRHTQGLRSLTTETRDLFRNPLLAQDLAAYDFAVIDPPRAGAEAQIREIAEARVPVIAHVSCNPVTFARDAAKLIEAGYHLDWVQVVDQFRWSTHIELVAAFRLDKKK</sequence>
<dbReference type="PROSITE" id="PS01230">
    <property type="entry name" value="TRMA_1"/>
    <property type="match status" value="1"/>
</dbReference>
<keyword evidence="1" id="KW-0004">4Fe-4S</keyword>
<dbReference type="GO" id="GO:0051539">
    <property type="term" value="F:4 iron, 4 sulfur cluster binding"/>
    <property type="evidence" value="ECO:0007669"/>
    <property type="project" value="UniProtKB-KW"/>
</dbReference>
<keyword evidence="4 6" id="KW-0949">S-adenosyl-L-methionine</keyword>
<dbReference type="SUPFAM" id="SSF53335">
    <property type="entry name" value="S-adenosyl-L-methionine-dependent methyltransferases"/>
    <property type="match status" value="1"/>
</dbReference>
<dbReference type="InterPro" id="IPR012340">
    <property type="entry name" value="NA-bd_OB-fold"/>
</dbReference>
<dbReference type="GO" id="GO:0070041">
    <property type="term" value="F:rRNA (uridine-C5-)-methyltransferase activity"/>
    <property type="evidence" value="ECO:0007669"/>
    <property type="project" value="TreeGrafter"/>
</dbReference>
<feature type="active site" evidence="7">
    <location>
        <position position="362"/>
    </location>
</feature>
<dbReference type="AlphaFoldDB" id="A0A1I5V9G0"/>
<evidence type="ECO:0000256" key="6">
    <source>
        <dbReference type="PROSITE-ProRule" id="PRU01024"/>
    </source>
</evidence>
<dbReference type="PROSITE" id="PS51687">
    <property type="entry name" value="SAM_MT_RNA_M5U"/>
    <property type="match status" value="1"/>
</dbReference>
<name>A0A1I5V9G0_9RHOB</name>
<accession>A0A1I5V9G0</accession>
<gene>
    <name evidence="8" type="ORF">SAMN05421853_101396</name>
</gene>
<dbReference type="STRING" id="93684.SAMN05421853_101396"/>
<comment type="similarity">
    <text evidence="6">Belongs to the class I-like SAM-binding methyltransferase superfamily. RNA M5U methyltransferase family.</text>
</comment>
<dbReference type="PANTHER" id="PTHR11061:SF49">
    <property type="entry name" value="23S RRNA (URACIL(1939)-C(5))-METHYLTRANSFERASE RLMD"/>
    <property type="match status" value="1"/>
</dbReference>
<keyword evidence="1" id="KW-0479">Metal-binding</keyword>
<keyword evidence="5" id="KW-0411">Iron-sulfur</keyword>
<evidence type="ECO:0000256" key="1">
    <source>
        <dbReference type="ARBA" id="ARBA00022485"/>
    </source>
</evidence>
<dbReference type="Pfam" id="PF05958">
    <property type="entry name" value="tRNA_U5-meth_tr"/>
    <property type="match status" value="1"/>
</dbReference>
<feature type="binding site" evidence="6">
    <location>
        <position position="288"/>
    </location>
    <ligand>
        <name>S-adenosyl-L-methionine</name>
        <dbReference type="ChEBI" id="CHEBI:59789"/>
    </ligand>
</feature>
<dbReference type="GO" id="GO:0070475">
    <property type="term" value="P:rRNA base methylation"/>
    <property type="evidence" value="ECO:0007669"/>
    <property type="project" value="TreeGrafter"/>
</dbReference>
<feature type="binding site" evidence="6">
    <location>
        <position position="241"/>
    </location>
    <ligand>
        <name>S-adenosyl-L-methionine</name>
        <dbReference type="ChEBI" id="CHEBI:59789"/>
    </ligand>
</feature>
<evidence type="ECO:0000256" key="7">
    <source>
        <dbReference type="PROSITE-ProRule" id="PRU10015"/>
    </source>
</evidence>
<feature type="binding site" evidence="6">
    <location>
        <position position="336"/>
    </location>
    <ligand>
        <name>S-adenosyl-L-methionine</name>
        <dbReference type="ChEBI" id="CHEBI:59789"/>
    </ligand>
</feature>
<evidence type="ECO:0000313" key="8">
    <source>
        <dbReference type="EMBL" id="SFQ04060.1"/>
    </source>
</evidence>
<evidence type="ECO:0000256" key="3">
    <source>
        <dbReference type="ARBA" id="ARBA00022679"/>
    </source>
</evidence>
<dbReference type="Gene3D" id="2.40.50.140">
    <property type="entry name" value="Nucleic acid-binding proteins"/>
    <property type="match status" value="1"/>
</dbReference>
<evidence type="ECO:0000256" key="2">
    <source>
        <dbReference type="ARBA" id="ARBA00022603"/>
    </source>
</evidence>
<dbReference type="InterPro" id="IPR029063">
    <property type="entry name" value="SAM-dependent_MTases_sf"/>
</dbReference>
<dbReference type="RefSeq" id="WP_093009092.1">
    <property type="nucleotide sequence ID" value="NZ_FOXV01000001.1"/>
</dbReference>
<evidence type="ECO:0000256" key="4">
    <source>
        <dbReference type="ARBA" id="ARBA00022691"/>
    </source>
</evidence>
<dbReference type="InterPro" id="IPR030390">
    <property type="entry name" value="MeTrfase_TrmA_AS"/>
</dbReference>
<keyword evidence="2 6" id="KW-0489">Methyltransferase</keyword>
<reference evidence="9" key="1">
    <citation type="submission" date="2016-10" db="EMBL/GenBank/DDBJ databases">
        <authorList>
            <person name="Varghese N."/>
            <person name="Submissions S."/>
        </authorList>
    </citation>
    <scope>NUCLEOTIDE SEQUENCE [LARGE SCALE GENOMIC DNA]</scope>
    <source>
        <strain evidence="9">JCM 10271</strain>
    </source>
</reference>
<dbReference type="Gene3D" id="3.40.50.150">
    <property type="entry name" value="Vaccinia Virus protein VP39"/>
    <property type="match status" value="1"/>
</dbReference>
<feature type="binding site" evidence="6">
    <location>
        <position position="268"/>
    </location>
    <ligand>
        <name>S-adenosyl-L-methionine</name>
        <dbReference type="ChEBI" id="CHEBI:59789"/>
    </ligand>
</feature>
<dbReference type="Proteomes" id="UP000243106">
    <property type="component" value="Unassembled WGS sequence"/>
</dbReference>
<evidence type="ECO:0000313" key="9">
    <source>
        <dbReference type="Proteomes" id="UP000243106"/>
    </source>
</evidence>
<proteinExistence type="inferred from homology"/>
<dbReference type="InterPro" id="IPR010280">
    <property type="entry name" value="U5_MeTrfase_fam"/>
</dbReference>
<keyword evidence="9" id="KW-1185">Reference proteome</keyword>
<keyword evidence="3 6" id="KW-0808">Transferase</keyword>
<organism evidence="8 9">
    <name type="scientific">Roseivivax halotolerans</name>
    <dbReference type="NCBI Taxonomy" id="93684"/>
    <lineage>
        <taxon>Bacteria</taxon>
        <taxon>Pseudomonadati</taxon>
        <taxon>Pseudomonadota</taxon>
        <taxon>Alphaproteobacteria</taxon>
        <taxon>Rhodobacterales</taxon>
        <taxon>Roseobacteraceae</taxon>
        <taxon>Roseivivax</taxon>
    </lineage>
</organism>
<protein>
    <submittedName>
        <fullName evidence="8">23S rRNA (Uracil1939-C5)-methyltransferase</fullName>
    </submittedName>
</protein>
<dbReference type="Gene3D" id="2.40.50.1070">
    <property type="match status" value="1"/>
</dbReference>
<feature type="active site" description="Nucleophile" evidence="6">
    <location>
        <position position="362"/>
    </location>
</feature>